<dbReference type="InterPro" id="IPR018389">
    <property type="entry name" value="DctP_fam"/>
</dbReference>
<organism evidence="2 3">
    <name type="scientific">Fictibacillus solisalsi</name>
    <dbReference type="NCBI Taxonomy" id="459525"/>
    <lineage>
        <taxon>Bacteria</taxon>
        <taxon>Bacillati</taxon>
        <taxon>Bacillota</taxon>
        <taxon>Bacilli</taxon>
        <taxon>Bacillales</taxon>
        <taxon>Fictibacillaceae</taxon>
        <taxon>Fictibacillus</taxon>
    </lineage>
</organism>
<dbReference type="NCBIfam" id="NF037995">
    <property type="entry name" value="TRAP_S1"/>
    <property type="match status" value="1"/>
</dbReference>
<evidence type="ECO:0000313" key="2">
    <source>
        <dbReference type="EMBL" id="SDM72797.1"/>
    </source>
</evidence>
<proteinExistence type="predicted"/>
<keyword evidence="1" id="KW-0732">Signal</keyword>
<dbReference type="PANTHER" id="PTHR33376:SF2">
    <property type="entry name" value="DICARBOXYLATE-BINDING PERIPLASMIC PROTEIN"/>
    <property type="match status" value="1"/>
</dbReference>
<dbReference type="Pfam" id="PF03480">
    <property type="entry name" value="DctP"/>
    <property type="match status" value="1"/>
</dbReference>
<sequence length="343" mass="38404">MISKVGSPMKTWISITFVCVLVLSLFSGCSTTAKSEDQTITMRLAHNQSETHPVHKSLVEFARLVDKKTNGTVKIKLYPNGQLGSEREVIELTQTGAVDFAKVSASALESFSPVYSLFSLPYLFDSRDQFYKVMNSSIAQDIYKTTTDVGFRGLTFYDAGTRNFYTKNKAIMKPEDLKGLKIRVQPSATSIKMIELMGGSPTPMSFGEVYTALQQGVIDGTENNETALTDNNHGQVAKQYSYSEHTIVPDILIMNNKKWDKLSNKQKKAITEAAKESTAFHKVEWEKAIDKATKEAKAKMNVTFNKPDKEPFKKAVEPLHKEFAKKKATSRYYKEIRAEATGD</sequence>
<protein>
    <submittedName>
        <fullName evidence="2">Tripartite ATP-independent transporter solute receptor, DctP family</fullName>
    </submittedName>
</protein>
<dbReference type="NCBIfam" id="TIGR00787">
    <property type="entry name" value="dctP"/>
    <property type="match status" value="1"/>
</dbReference>
<evidence type="ECO:0000256" key="1">
    <source>
        <dbReference type="ARBA" id="ARBA00022729"/>
    </source>
</evidence>
<dbReference type="InterPro" id="IPR004682">
    <property type="entry name" value="TRAP_DctP"/>
</dbReference>
<dbReference type="Proteomes" id="UP000199544">
    <property type="component" value="Unassembled WGS sequence"/>
</dbReference>
<dbReference type="GO" id="GO:0030246">
    <property type="term" value="F:carbohydrate binding"/>
    <property type="evidence" value="ECO:0007669"/>
    <property type="project" value="TreeGrafter"/>
</dbReference>
<dbReference type="InterPro" id="IPR038404">
    <property type="entry name" value="TRAP_DctP_sf"/>
</dbReference>
<accession>A0A1G9VL24</accession>
<keyword evidence="3" id="KW-1185">Reference proteome</keyword>
<evidence type="ECO:0000313" key="3">
    <source>
        <dbReference type="Proteomes" id="UP000199544"/>
    </source>
</evidence>
<gene>
    <name evidence="2" type="ORF">SAMN04488137_1652</name>
</gene>
<dbReference type="PROSITE" id="PS51257">
    <property type="entry name" value="PROKAR_LIPOPROTEIN"/>
    <property type="match status" value="1"/>
</dbReference>
<reference evidence="3" key="1">
    <citation type="submission" date="2016-10" db="EMBL/GenBank/DDBJ databases">
        <authorList>
            <person name="Varghese N."/>
            <person name="Submissions S."/>
        </authorList>
    </citation>
    <scope>NUCLEOTIDE SEQUENCE [LARGE SCALE GENOMIC DNA]</scope>
    <source>
        <strain evidence="3">CGMCC 1.6854</strain>
    </source>
</reference>
<dbReference type="PIRSF" id="PIRSF006470">
    <property type="entry name" value="DctB"/>
    <property type="match status" value="1"/>
</dbReference>
<dbReference type="EMBL" id="FNHW01000001">
    <property type="protein sequence ID" value="SDM72797.1"/>
    <property type="molecule type" value="Genomic_DNA"/>
</dbReference>
<dbReference type="CDD" id="cd13671">
    <property type="entry name" value="PBP2_TRAP_SBP_like_3"/>
    <property type="match status" value="1"/>
</dbReference>
<dbReference type="STRING" id="459525.SAMN04488137_1652"/>
<dbReference type="Gene3D" id="3.40.190.170">
    <property type="entry name" value="Bacterial extracellular solute-binding protein, family 7"/>
    <property type="match status" value="1"/>
</dbReference>
<name>A0A1G9VL24_9BACL</name>
<dbReference type="PANTHER" id="PTHR33376">
    <property type="match status" value="1"/>
</dbReference>
<dbReference type="GO" id="GO:0030288">
    <property type="term" value="C:outer membrane-bounded periplasmic space"/>
    <property type="evidence" value="ECO:0007669"/>
    <property type="project" value="InterPro"/>
</dbReference>
<keyword evidence="2" id="KW-0675">Receptor</keyword>
<dbReference type="AlphaFoldDB" id="A0A1G9VL24"/>
<dbReference type="SUPFAM" id="SSF53850">
    <property type="entry name" value="Periplasmic binding protein-like II"/>
    <property type="match status" value="1"/>
</dbReference>
<dbReference type="GO" id="GO:0055085">
    <property type="term" value="P:transmembrane transport"/>
    <property type="evidence" value="ECO:0007669"/>
    <property type="project" value="InterPro"/>
</dbReference>